<reference evidence="8" key="1">
    <citation type="journal article" date="2021" name="Genome Biol. Evol.">
        <title>A High-Quality Reference Genome for a Parasitic Bivalve with Doubly Uniparental Inheritance (Bivalvia: Unionida).</title>
        <authorList>
            <person name="Smith C.H."/>
        </authorList>
    </citation>
    <scope>NUCLEOTIDE SEQUENCE</scope>
    <source>
        <strain evidence="8">CHS0354</strain>
    </source>
</reference>
<keyword evidence="3" id="KW-0732">Signal</keyword>
<feature type="domain" description="TIR" evidence="7">
    <location>
        <begin position="517"/>
        <end position="659"/>
    </location>
</feature>
<evidence type="ECO:0000256" key="1">
    <source>
        <dbReference type="ARBA" id="ARBA00004167"/>
    </source>
</evidence>
<reference evidence="8" key="2">
    <citation type="journal article" date="2021" name="Genome Biol. Evol.">
        <title>Developing a high-quality reference genome for a parasitic bivalve with doubly uniparental inheritance (Bivalvia: Unionida).</title>
        <authorList>
            <person name="Smith C.H."/>
        </authorList>
    </citation>
    <scope>NUCLEOTIDE SEQUENCE</scope>
    <source>
        <strain evidence="8">CHS0354</strain>
        <tissue evidence="8">Mantle</tissue>
    </source>
</reference>
<dbReference type="Proteomes" id="UP001195483">
    <property type="component" value="Unassembled WGS sequence"/>
</dbReference>
<dbReference type="GO" id="GO:0038023">
    <property type="term" value="F:signaling receptor activity"/>
    <property type="evidence" value="ECO:0007669"/>
    <property type="project" value="TreeGrafter"/>
</dbReference>
<dbReference type="SUPFAM" id="SSF52058">
    <property type="entry name" value="L domain-like"/>
    <property type="match status" value="1"/>
</dbReference>
<feature type="transmembrane region" description="Helical" evidence="6">
    <location>
        <begin position="468"/>
        <end position="491"/>
    </location>
</feature>
<evidence type="ECO:0000256" key="3">
    <source>
        <dbReference type="ARBA" id="ARBA00022729"/>
    </source>
</evidence>
<keyword evidence="5 6" id="KW-0472">Membrane</keyword>
<dbReference type="AlphaFoldDB" id="A0AAE0S9F3"/>
<evidence type="ECO:0000313" key="9">
    <source>
        <dbReference type="Proteomes" id="UP001195483"/>
    </source>
</evidence>
<dbReference type="PANTHER" id="PTHR24365:SF422">
    <property type="entry name" value="TOLL-LIKE RECEPTOR 6"/>
    <property type="match status" value="1"/>
</dbReference>
<evidence type="ECO:0000256" key="2">
    <source>
        <dbReference type="ARBA" id="ARBA00022692"/>
    </source>
</evidence>
<name>A0AAE0S9F3_9BIVA</name>
<sequence>MAALEKGHPAEHTKSYERCLKFDMTKNYILRFICLVLTHVEQGRFSSCISEGTSYICRDIQRIVDLPFALPNFVDKVTLIGAGESMESFPKSPFNDRSWENVSELTLLKFEDIYKIEKSFLDGLSHLRYLSISALTHLRYIDPDVFQSTPDLSALHLDGDINLELSVIEKALEGKVSKLKYLSLQGLSMDHVAPGILGKRFFNALRGKNITYLDVSSANIAGIVADSKDDTYSSWLYVDVSHSKLALIGIGHKGHFDTSLSKLEMVDVSGCLSIMQSLREQAVMKIDCDIPPRLKYVFSEAIVKPDIRIELDIEAQFNRCIHNNIEIVDLSRNRLIHLNVTVTGTYSFRGLVKLNLSMNDMQYISPSLLGSFPSLQILDLSENQLHKMQKMDDFNNILYDNSHYLTVDLSDNPIECSCENLSFLTWCVSTKMKFVNRKTLICKYGNANYPIDSKTLEKIEFDCQLPRIIMKAILATGSVILCSCGIVYLVYRMHRKKCSMEDIEILKRFINQRQENDSYVAFIPYCSIDSDIIEKNILTALRNCIMKKLNIDCEVLCTGNNFIPGMLIINEIHRCIDESLLVVPIITPAFVQSPWSQTECVVAIQKHRKVVVLMQEQTDISQAERSIQHLIAHYTRATWSNRNGSVTIHPSWNIICDRIISLAAETLKNQEQQRIKELDCLNPLIEEDTL</sequence>
<dbReference type="PROSITE" id="PS50104">
    <property type="entry name" value="TIR"/>
    <property type="match status" value="1"/>
</dbReference>
<evidence type="ECO:0000256" key="6">
    <source>
        <dbReference type="SAM" id="Phobius"/>
    </source>
</evidence>
<dbReference type="PANTHER" id="PTHR24365">
    <property type="entry name" value="TOLL-LIKE RECEPTOR"/>
    <property type="match status" value="1"/>
</dbReference>
<protein>
    <recommendedName>
        <fullName evidence="7">TIR domain-containing protein</fullName>
    </recommendedName>
</protein>
<evidence type="ECO:0000259" key="7">
    <source>
        <dbReference type="PROSITE" id="PS50104"/>
    </source>
</evidence>
<proteinExistence type="predicted"/>
<dbReference type="InterPro" id="IPR000157">
    <property type="entry name" value="TIR_dom"/>
</dbReference>
<keyword evidence="4 6" id="KW-1133">Transmembrane helix</keyword>
<evidence type="ECO:0000313" key="8">
    <source>
        <dbReference type="EMBL" id="KAK3587771.1"/>
    </source>
</evidence>
<organism evidence="8 9">
    <name type="scientific">Potamilus streckersoni</name>
    <dbReference type="NCBI Taxonomy" id="2493646"/>
    <lineage>
        <taxon>Eukaryota</taxon>
        <taxon>Metazoa</taxon>
        <taxon>Spiralia</taxon>
        <taxon>Lophotrochozoa</taxon>
        <taxon>Mollusca</taxon>
        <taxon>Bivalvia</taxon>
        <taxon>Autobranchia</taxon>
        <taxon>Heteroconchia</taxon>
        <taxon>Palaeoheterodonta</taxon>
        <taxon>Unionida</taxon>
        <taxon>Unionoidea</taxon>
        <taxon>Unionidae</taxon>
        <taxon>Ambleminae</taxon>
        <taxon>Lampsilini</taxon>
        <taxon>Potamilus</taxon>
    </lineage>
</organism>
<dbReference type="GO" id="GO:0005886">
    <property type="term" value="C:plasma membrane"/>
    <property type="evidence" value="ECO:0007669"/>
    <property type="project" value="TreeGrafter"/>
</dbReference>
<dbReference type="Gene3D" id="3.40.50.10140">
    <property type="entry name" value="Toll/interleukin-1 receptor homology (TIR) domain"/>
    <property type="match status" value="1"/>
</dbReference>
<comment type="caution">
    <text evidence="8">The sequence shown here is derived from an EMBL/GenBank/DDBJ whole genome shotgun (WGS) entry which is preliminary data.</text>
</comment>
<dbReference type="EMBL" id="JAEAOA010002357">
    <property type="protein sequence ID" value="KAK3587771.1"/>
    <property type="molecule type" value="Genomic_DNA"/>
</dbReference>
<reference evidence="8" key="3">
    <citation type="submission" date="2023-05" db="EMBL/GenBank/DDBJ databases">
        <authorList>
            <person name="Smith C.H."/>
        </authorList>
    </citation>
    <scope>NUCLEOTIDE SEQUENCE</scope>
    <source>
        <strain evidence="8">CHS0354</strain>
        <tissue evidence="8">Mantle</tissue>
    </source>
</reference>
<keyword evidence="2 6" id="KW-0812">Transmembrane</keyword>
<dbReference type="GO" id="GO:0007165">
    <property type="term" value="P:signal transduction"/>
    <property type="evidence" value="ECO:0007669"/>
    <property type="project" value="InterPro"/>
</dbReference>
<comment type="subcellular location">
    <subcellularLocation>
        <location evidence="1">Membrane</location>
        <topology evidence="1">Single-pass membrane protein</topology>
    </subcellularLocation>
</comment>
<dbReference type="Pfam" id="PF01582">
    <property type="entry name" value="TIR"/>
    <property type="match status" value="1"/>
</dbReference>
<dbReference type="InterPro" id="IPR035897">
    <property type="entry name" value="Toll_tir_struct_dom_sf"/>
</dbReference>
<keyword evidence="9" id="KW-1185">Reference proteome</keyword>
<gene>
    <name evidence="8" type="ORF">CHS0354_042731</name>
</gene>
<dbReference type="Gene3D" id="3.80.10.10">
    <property type="entry name" value="Ribonuclease Inhibitor"/>
    <property type="match status" value="2"/>
</dbReference>
<dbReference type="InterPro" id="IPR032675">
    <property type="entry name" value="LRR_dom_sf"/>
</dbReference>
<evidence type="ECO:0000256" key="4">
    <source>
        <dbReference type="ARBA" id="ARBA00022989"/>
    </source>
</evidence>
<accession>A0AAE0S9F3</accession>
<evidence type="ECO:0000256" key="5">
    <source>
        <dbReference type="ARBA" id="ARBA00023136"/>
    </source>
</evidence>
<dbReference type="SUPFAM" id="SSF52200">
    <property type="entry name" value="Toll/Interleukin receptor TIR domain"/>
    <property type="match status" value="1"/>
</dbReference>